<dbReference type="InterPro" id="IPR051276">
    <property type="entry name" value="Saccharopine_DH-like_oxidrdct"/>
</dbReference>
<reference evidence="4" key="1">
    <citation type="submission" date="2023-03" db="EMBL/GenBank/DDBJ databases">
        <title>Complete genome of Cladonia borealis.</title>
        <authorList>
            <person name="Park H."/>
        </authorList>
    </citation>
    <scope>NUCLEOTIDE SEQUENCE</scope>
    <source>
        <strain evidence="4">ANT050790</strain>
    </source>
</reference>
<dbReference type="InterPro" id="IPR036291">
    <property type="entry name" value="NAD(P)-bd_dom_sf"/>
</dbReference>
<evidence type="ECO:0000313" key="5">
    <source>
        <dbReference type="Proteomes" id="UP001166286"/>
    </source>
</evidence>
<name>A0AA39R0I6_9LECA</name>
<gene>
    <name evidence="4" type="ORF">JMJ35_005942</name>
</gene>
<keyword evidence="2" id="KW-0812">Transmembrane</keyword>
<dbReference type="SUPFAM" id="SSF51735">
    <property type="entry name" value="NAD(P)-binding Rossmann-fold domains"/>
    <property type="match status" value="1"/>
</dbReference>
<organism evidence="4 5">
    <name type="scientific">Cladonia borealis</name>
    <dbReference type="NCBI Taxonomy" id="184061"/>
    <lineage>
        <taxon>Eukaryota</taxon>
        <taxon>Fungi</taxon>
        <taxon>Dikarya</taxon>
        <taxon>Ascomycota</taxon>
        <taxon>Pezizomycotina</taxon>
        <taxon>Lecanoromycetes</taxon>
        <taxon>OSLEUM clade</taxon>
        <taxon>Lecanoromycetidae</taxon>
        <taxon>Lecanorales</taxon>
        <taxon>Lecanorineae</taxon>
        <taxon>Cladoniaceae</taxon>
        <taxon>Cladonia</taxon>
    </lineage>
</organism>
<dbReference type="GO" id="GO:0009247">
    <property type="term" value="P:glycolipid biosynthetic process"/>
    <property type="evidence" value="ECO:0007669"/>
    <property type="project" value="TreeGrafter"/>
</dbReference>
<dbReference type="Proteomes" id="UP001166286">
    <property type="component" value="Unassembled WGS sequence"/>
</dbReference>
<dbReference type="GO" id="GO:0005886">
    <property type="term" value="C:plasma membrane"/>
    <property type="evidence" value="ECO:0007669"/>
    <property type="project" value="TreeGrafter"/>
</dbReference>
<evidence type="ECO:0000256" key="1">
    <source>
        <dbReference type="ARBA" id="ARBA00038048"/>
    </source>
</evidence>
<dbReference type="GO" id="GO:0005739">
    <property type="term" value="C:mitochondrion"/>
    <property type="evidence" value="ECO:0007669"/>
    <property type="project" value="TreeGrafter"/>
</dbReference>
<feature type="domain" description="Saccharopine dehydrogenase NADP binding" evidence="3">
    <location>
        <begin position="12"/>
        <end position="140"/>
    </location>
</feature>
<feature type="transmembrane region" description="Helical" evidence="2">
    <location>
        <begin position="357"/>
        <end position="374"/>
    </location>
</feature>
<keyword evidence="2" id="KW-1133">Transmembrane helix</keyword>
<dbReference type="GO" id="GO:0005811">
    <property type="term" value="C:lipid droplet"/>
    <property type="evidence" value="ECO:0007669"/>
    <property type="project" value="TreeGrafter"/>
</dbReference>
<dbReference type="EMBL" id="JAFEKC020000013">
    <property type="protein sequence ID" value="KAK0511369.1"/>
    <property type="molecule type" value="Genomic_DNA"/>
</dbReference>
<dbReference type="InterPro" id="IPR005097">
    <property type="entry name" value="Sacchrp_dh_NADP-bd"/>
</dbReference>
<proteinExistence type="inferred from homology"/>
<dbReference type="AlphaFoldDB" id="A0AA39R0I6"/>
<dbReference type="PANTHER" id="PTHR12286:SF5">
    <property type="entry name" value="SACCHAROPINE DEHYDROGENASE-LIKE OXIDOREDUCTASE"/>
    <property type="match status" value="1"/>
</dbReference>
<dbReference type="Pfam" id="PF03435">
    <property type="entry name" value="Sacchrp_dh_NADP"/>
    <property type="match status" value="1"/>
</dbReference>
<comment type="similarity">
    <text evidence="1">Belongs to the saccharopine dehydrogenase family.</text>
</comment>
<keyword evidence="5" id="KW-1185">Reference proteome</keyword>
<dbReference type="PANTHER" id="PTHR12286">
    <property type="entry name" value="SACCHAROPINE DEHYDROGENASE-LIKE OXIDOREDUCTASE"/>
    <property type="match status" value="1"/>
</dbReference>
<feature type="transmembrane region" description="Helical" evidence="2">
    <location>
        <begin position="285"/>
        <end position="306"/>
    </location>
</feature>
<comment type="caution">
    <text evidence="4">The sequence shown here is derived from an EMBL/GenBank/DDBJ whole genome shotgun (WGS) entry which is preliminary data.</text>
</comment>
<evidence type="ECO:0000313" key="4">
    <source>
        <dbReference type="EMBL" id="KAK0511369.1"/>
    </source>
</evidence>
<sequence length="416" mass="45416">MPSIEQRKYDLIVLGATGYTGKLCAEYITTSLPTSLKWAIAGRSQSKLSSLLDELKGICPDRIQPEIEISTLDPQDLHTLTRKTRLLINTVGPYYLYSSPVVEACAKNGTHYLDVTGESPWVLEMITKYHETAKANHAIIIPEIAVESAPSDLMAFALTQLIRRELSVGTKEVVGCMHEIKGTPSGGSVATALGLLDRYSLKEVAKSAGTWASSPIPRTGPEDGPSFISKLFGVRKVPGLGTLTSSISAGPNIATVQRSWGLLEGGKLYGPNFTYHEYLSVRKTAIAVVVHFVFAFMSLAAAIPPIRWLAKKLLYAPGGPSKHKASKESFEFRAIATADQDRPHPRRAFARFRWDGSIYYFTGICLAEAAMLILNDDDLAQRLDGGILTPATLGQAFIDRMIRAGIKFEVEMLPES</sequence>
<dbReference type="Gene3D" id="3.40.50.720">
    <property type="entry name" value="NAD(P)-binding Rossmann-like Domain"/>
    <property type="match status" value="1"/>
</dbReference>
<accession>A0AA39R0I6</accession>
<evidence type="ECO:0000256" key="2">
    <source>
        <dbReference type="SAM" id="Phobius"/>
    </source>
</evidence>
<protein>
    <recommendedName>
        <fullName evidence="3">Saccharopine dehydrogenase NADP binding domain-containing protein</fullName>
    </recommendedName>
</protein>
<evidence type="ECO:0000259" key="3">
    <source>
        <dbReference type="Pfam" id="PF03435"/>
    </source>
</evidence>
<keyword evidence="2" id="KW-0472">Membrane</keyword>